<gene>
    <name evidence="1" type="ORF">A3I30_01280</name>
</gene>
<reference evidence="1 2" key="1">
    <citation type="journal article" date="2016" name="Nat. Commun.">
        <title>Thousands of microbial genomes shed light on interconnected biogeochemical processes in an aquifer system.</title>
        <authorList>
            <person name="Anantharaman K."/>
            <person name="Brown C.T."/>
            <person name="Hug L.A."/>
            <person name="Sharon I."/>
            <person name="Castelle C.J."/>
            <person name="Probst A.J."/>
            <person name="Thomas B.C."/>
            <person name="Singh A."/>
            <person name="Wilkins M.J."/>
            <person name="Karaoz U."/>
            <person name="Brodie E.L."/>
            <person name="Williams K.H."/>
            <person name="Hubbard S.S."/>
            <person name="Banfield J.F."/>
        </authorList>
    </citation>
    <scope>NUCLEOTIDE SEQUENCE [LARGE SCALE GENOMIC DNA]</scope>
</reference>
<evidence type="ECO:0000313" key="1">
    <source>
        <dbReference type="EMBL" id="OGD40635.1"/>
    </source>
</evidence>
<proteinExistence type="predicted"/>
<protein>
    <submittedName>
        <fullName evidence="1">Uncharacterized protein</fullName>
    </submittedName>
</protein>
<dbReference type="EMBL" id="MEYV01000004">
    <property type="protein sequence ID" value="OGD40635.1"/>
    <property type="molecule type" value="Genomic_DNA"/>
</dbReference>
<name>A0A1F5CCP4_9BACT</name>
<accession>A0A1F5CCP4</accession>
<comment type="caution">
    <text evidence="1">The sequence shown here is derived from an EMBL/GenBank/DDBJ whole genome shotgun (WGS) entry which is preliminary data.</text>
</comment>
<dbReference type="Proteomes" id="UP000177197">
    <property type="component" value="Unassembled WGS sequence"/>
</dbReference>
<evidence type="ECO:0000313" key="2">
    <source>
        <dbReference type="Proteomes" id="UP000177197"/>
    </source>
</evidence>
<dbReference type="AlphaFoldDB" id="A0A1F5CCP4"/>
<organism evidence="1 2">
    <name type="scientific">Candidatus Azambacteria bacterium RIFCSPLOWO2_02_FULL_44_14</name>
    <dbReference type="NCBI Taxonomy" id="1797306"/>
    <lineage>
        <taxon>Bacteria</taxon>
        <taxon>Candidatus Azamiibacteriota</taxon>
    </lineage>
</organism>
<sequence length="65" mass="6985">MNWSKKLFITLLILPLAGAVLVSRWVNKILGKDKNPFQISEAEAQDSCWVPPPVGAPPEGGGGEI</sequence>